<dbReference type="NCBIfam" id="TIGR00976">
    <property type="entry name" value="CocE_NonD"/>
    <property type="match status" value="1"/>
</dbReference>
<dbReference type="Gene3D" id="2.60.120.260">
    <property type="entry name" value="Galactose-binding domain-like"/>
    <property type="match status" value="1"/>
</dbReference>
<keyword evidence="1 4" id="KW-0378">Hydrolase</keyword>
<reference evidence="4" key="1">
    <citation type="submission" date="2021-01" db="EMBL/GenBank/DDBJ databases">
        <title>Whole genome shotgun sequence of Actinoplanes nipponensis NBRC 14063.</title>
        <authorList>
            <person name="Komaki H."/>
            <person name="Tamura T."/>
        </authorList>
    </citation>
    <scope>NUCLEOTIDE SEQUENCE</scope>
    <source>
        <strain evidence="4">NBRC 14063</strain>
    </source>
</reference>
<dbReference type="Proteomes" id="UP000647172">
    <property type="component" value="Unassembled WGS sequence"/>
</dbReference>
<dbReference type="SUPFAM" id="SSF53474">
    <property type="entry name" value="alpha/beta-Hydrolases"/>
    <property type="match status" value="1"/>
</dbReference>
<evidence type="ECO:0000259" key="3">
    <source>
        <dbReference type="SMART" id="SM00939"/>
    </source>
</evidence>
<proteinExistence type="predicted"/>
<feature type="domain" description="Xaa-Pro dipeptidyl-peptidase C-terminal" evidence="3">
    <location>
        <begin position="311"/>
        <end position="532"/>
    </location>
</feature>
<organism evidence="4 5">
    <name type="scientific">Actinoplanes nipponensis</name>
    <dbReference type="NCBI Taxonomy" id="135950"/>
    <lineage>
        <taxon>Bacteria</taxon>
        <taxon>Bacillati</taxon>
        <taxon>Actinomycetota</taxon>
        <taxon>Actinomycetes</taxon>
        <taxon>Micromonosporales</taxon>
        <taxon>Micromonosporaceae</taxon>
        <taxon>Actinoplanes</taxon>
    </lineage>
</organism>
<evidence type="ECO:0000313" key="4">
    <source>
        <dbReference type="EMBL" id="GIE47920.1"/>
    </source>
</evidence>
<comment type="caution">
    <text evidence="4">The sequence shown here is derived from an EMBL/GenBank/DDBJ whole genome shotgun (WGS) entry which is preliminary data.</text>
</comment>
<sequence>MERLPFFLRLLRRRAREAAPYEVRWEPGLTVPAADGSPLITDHYAPVTDEQCPLLLIRSAYGRGFPWNSLFGAAFAAQGYRVLLQSTRGTGGSGGDFHVWRNDAADGQATVEWMRRQEWFPGAFATIGPSHFSYVQWALGLDPPPEWRAAVLQVAAHDFYDSFHPGQHCTFRLEMALVAGTAFFHQSAGPVPYLRALLRLMRQLRRATHGVPVLDSYRRALGGRRQEFEDWLTHPYQDDLFWAGADAGAAADRMAMPVSLVSGWHDLTLDQTLRQYARLRRAGREPTLMIGPWTHTSAFDRGWPEVFADALEHLRVHLRGEGERTTRIKVHINDRWRELPAWPPPSTPVRYHLRPDGGLGEPASGATAFDYDPADPTPSFAGQLQSRTAGARDNRALEARSDVRTFTTGPLATALEIIGTPAAELHATGSTGHFDLFVRLCDVHPDGGSVNVCDGFARLTPDHGDGDPVRVPLGAAGHRFEPGHRIRLQVSGGAHPRYARNYGTGEPLATATRLVATRTTLHHGPEHASALVLPVHQAG</sequence>
<dbReference type="SUPFAM" id="SSF49785">
    <property type="entry name" value="Galactose-binding domain-like"/>
    <property type="match status" value="1"/>
</dbReference>
<dbReference type="InterPro" id="IPR013736">
    <property type="entry name" value="Xaa-Pro_dipept_C"/>
</dbReference>
<dbReference type="InterPro" id="IPR000383">
    <property type="entry name" value="Xaa-Pro-like_dom"/>
</dbReference>
<keyword evidence="5" id="KW-1185">Reference proteome</keyword>
<dbReference type="Pfam" id="PF02129">
    <property type="entry name" value="Peptidase_S15"/>
    <property type="match status" value="1"/>
</dbReference>
<dbReference type="Gene3D" id="1.10.3020.10">
    <property type="entry name" value="alpha-amino acid ester hydrolase ( Helical cap domain)"/>
    <property type="match status" value="1"/>
</dbReference>
<dbReference type="SMART" id="SM00939">
    <property type="entry name" value="PepX_C"/>
    <property type="match status" value="1"/>
</dbReference>
<evidence type="ECO:0000256" key="1">
    <source>
        <dbReference type="ARBA" id="ARBA00022801"/>
    </source>
</evidence>
<dbReference type="RefSeq" id="WP_203766235.1">
    <property type="nucleotide sequence ID" value="NZ_BAAAYJ010000034.1"/>
</dbReference>
<gene>
    <name evidence="4" type="ORF">Ani05nite_14540</name>
</gene>
<dbReference type="InterPro" id="IPR029058">
    <property type="entry name" value="AB_hydrolase_fold"/>
</dbReference>
<dbReference type="InterPro" id="IPR008979">
    <property type="entry name" value="Galactose-bd-like_sf"/>
</dbReference>
<evidence type="ECO:0000256" key="2">
    <source>
        <dbReference type="SAM" id="MobiDB-lite"/>
    </source>
</evidence>
<dbReference type="GO" id="GO:0008239">
    <property type="term" value="F:dipeptidyl-peptidase activity"/>
    <property type="evidence" value="ECO:0007669"/>
    <property type="project" value="InterPro"/>
</dbReference>
<protein>
    <submittedName>
        <fullName evidence="4">Hydrolase</fullName>
    </submittedName>
</protein>
<dbReference type="InterPro" id="IPR005674">
    <property type="entry name" value="CocE/Ser_esterase"/>
</dbReference>
<dbReference type="EMBL" id="BOMQ01000018">
    <property type="protein sequence ID" value="GIE47920.1"/>
    <property type="molecule type" value="Genomic_DNA"/>
</dbReference>
<dbReference type="Gene3D" id="3.40.50.1820">
    <property type="entry name" value="alpha/beta hydrolase"/>
    <property type="match status" value="1"/>
</dbReference>
<dbReference type="Pfam" id="PF08530">
    <property type="entry name" value="PepX_C"/>
    <property type="match status" value="1"/>
</dbReference>
<evidence type="ECO:0000313" key="5">
    <source>
        <dbReference type="Proteomes" id="UP000647172"/>
    </source>
</evidence>
<dbReference type="AlphaFoldDB" id="A0A919JEK2"/>
<accession>A0A919JEK2</accession>
<feature type="region of interest" description="Disordered" evidence="2">
    <location>
        <begin position="354"/>
        <end position="394"/>
    </location>
</feature>
<name>A0A919JEK2_9ACTN</name>